<evidence type="ECO:0000313" key="5">
    <source>
        <dbReference type="EMBL" id="KHQ54559.1"/>
    </source>
</evidence>
<dbReference type="OrthoDB" id="143770at2"/>
<evidence type="ECO:0000259" key="4">
    <source>
        <dbReference type="PROSITE" id="PS51387"/>
    </source>
</evidence>
<accession>A0A0B3SVU6</accession>
<evidence type="ECO:0000256" key="1">
    <source>
        <dbReference type="ARBA" id="ARBA00005466"/>
    </source>
</evidence>
<evidence type="ECO:0000313" key="6">
    <source>
        <dbReference type="Proteomes" id="UP000030960"/>
    </source>
</evidence>
<dbReference type="GO" id="GO:0071949">
    <property type="term" value="F:FAD binding"/>
    <property type="evidence" value="ECO:0007669"/>
    <property type="project" value="InterPro"/>
</dbReference>
<gene>
    <name evidence="5" type="ORF">OA50_01155</name>
</gene>
<dbReference type="GO" id="GO:0016491">
    <property type="term" value="F:oxidoreductase activity"/>
    <property type="evidence" value="ECO:0007669"/>
    <property type="project" value="UniProtKB-KW"/>
</dbReference>
<keyword evidence="2" id="KW-0285">Flavoprotein</keyword>
<dbReference type="InterPro" id="IPR016169">
    <property type="entry name" value="FAD-bd_PCMH_sub2"/>
</dbReference>
<comment type="similarity">
    <text evidence="1">Belongs to the oxygen-dependent FAD-linked oxidoreductase family.</text>
</comment>
<dbReference type="SUPFAM" id="SSF56176">
    <property type="entry name" value="FAD-binding/transporter-associated domain-like"/>
    <property type="match status" value="1"/>
</dbReference>
<dbReference type="PATRIC" id="fig|1515334.3.peg.1158"/>
<feature type="domain" description="FAD-binding PCMH-type" evidence="4">
    <location>
        <begin position="9"/>
        <end position="176"/>
    </location>
</feature>
<dbReference type="InterPro" id="IPR050432">
    <property type="entry name" value="FAD-linked_Oxidoreductases_BP"/>
</dbReference>
<dbReference type="AlphaFoldDB" id="A0A0B3SVU6"/>
<reference evidence="5 6" key="1">
    <citation type="submission" date="2014-10" db="EMBL/GenBank/DDBJ databases">
        <title>Genome sequence of Ponticoccus sp. strain UMTAT08 isolated from clonal culture of toxic dinoflagellate Alexandrium tamiyavanichii.</title>
        <authorList>
            <person name="Gan H.Y."/>
            <person name="Muhd D.-D."/>
            <person name="Mohd Noor M.E."/>
            <person name="Yeong Y.S."/>
            <person name="Usup G."/>
        </authorList>
    </citation>
    <scope>NUCLEOTIDE SEQUENCE [LARGE SCALE GENOMIC DNA]</scope>
    <source>
        <strain evidence="5 6">UMTAT08</strain>
    </source>
</reference>
<evidence type="ECO:0000256" key="2">
    <source>
        <dbReference type="ARBA" id="ARBA00022827"/>
    </source>
</evidence>
<keyword evidence="6" id="KW-1185">Reference proteome</keyword>
<dbReference type="PROSITE" id="PS51387">
    <property type="entry name" value="FAD_PCMH"/>
    <property type="match status" value="1"/>
</dbReference>
<dbReference type="InterPro" id="IPR006094">
    <property type="entry name" value="Oxid_FAD_bind_N"/>
</dbReference>
<dbReference type="EMBL" id="JSUQ01000003">
    <property type="protein sequence ID" value="KHQ54559.1"/>
    <property type="molecule type" value="Genomic_DNA"/>
</dbReference>
<dbReference type="Pfam" id="PF01565">
    <property type="entry name" value="FAD_binding_4"/>
    <property type="match status" value="1"/>
</dbReference>
<protein>
    <submittedName>
        <fullName evidence="5">FAD-linked oxidase</fullName>
    </submittedName>
</protein>
<dbReference type="PANTHER" id="PTHR13878:SF53">
    <property type="entry name" value="CYTOKININ DEHYDROGENASE 6"/>
    <property type="match status" value="1"/>
</dbReference>
<name>A0A0B3SVU6_9RHOB</name>
<dbReference type="Proteomes" id="UP000030960">
    <property type="component" value="Unassembled WGS sequence"/>
</dbReference>
<dbReference type="STRING" id="561184.SAMN05216376_105326"/>
<keyword evidence="3" id="KW-0560">Oxidoreductase</keyword>
<dbReference type="InterPro" id="IPR016166">
    <property type="entry name" value="FAD-bd_PCMH"/>
</dbReference>
<evidence type="ECO:0000256" key="3">
    <source>
        <dbReference type="ARBA" id="ARBA00023002"/>
    </source>
</evidence>
<organism evidence="5 6">
    <name type="scientific">Mameliella alba</name>
    <dbReference type="NCBI Taxonomy" id="561184"/>
    <lineage>
        <taxon>Bacteria</taxon>
        <taxon>Pseudomonadati</taxon>
        <taxon>Pseudomonadota</taxon>
        <taxon>Alphaproteobacteria</taxon>
        <taxon>Rhodobacterales</taxon>
        <taxon>Roseobacteraceae</taxon>
        <taxon>Mameliella</taxon>
    </lineage>
</organism>
<sequence length="441" mass="48630">MKLSGWGRFPQVETEVHAPRDEAALRALVTGDRPVIARGNGRSYGDSAVGAGLTLDMRHFNHMLEFDAETGRLVAEAGVLLGDVIDAFLPRGWFPLVTPGTKLITLGGAIAADVHGKNHHVEGSFGACVDWVEIMGPDGEVRRATRKDEDDLFRWTIGGMGLTGVILRAAIRLRPVETAWIRQTIHPAPDLATAMDLFEAHGHDTYSVAWIDCMGQGRHLGRSLVMLGEHATRAELDPKKAANPLDAGHKGKLSVPLDFPGFALNRWTVRAFNELYYRMGAWKAGTSLVDWDSYFYPLDSVLKWNRIYGRRGFAQFQCVIPLASAREGLTELLKAIADAGAGSFLAVLKRFGPQDSAFSFPMEGYTLALDFPMKAHTLDLLERLDAIAVAHGGRFYLAKDSRMRADTLRQADDRVSEFQEMRETLGLKAHFASAQSERLSL</sequence>
<keyword evidence="2" id="KW-0274">FAD</keyword>
<dbReference type="PANTHER" id="PTHR13878">
    <property type="entry name" value="GULONOLACTONE OXIDASE"/>
    <property type="match status" value="1"/>
</dbReference>
<comment type="caution">
    <text evidence="5">The sequence shown here is derived from an EMBL/GenBank/DDBJ whole genome shotgun (WGS) entry which is preliminary data.</text>
</comment>
<dbReference type="Gene3D" id="3.30.465.10">
    <property type="match status" value="1"/>
</dbReference>
<dbReference type="InterPro" id="IPR036318">
    <property type="entry name" value="FAD-bd_PCMH-like_sf"/>
</dbReference>
<proteinExistence type="inferred from homology"/>
<dbReference type="RefSeq" id="WP_043138391.1">
    <property type="nucleotide sequence ID" value="NZ_JSUQ01000003.1"/>
</dbReference>